<feature type="non-terminal residue" evidence="2">
    <location>
        <position position="1"/>
    </location>
</feature>
<feature type="non-terminal residue" evidence="2">
    <location>
        <position position="164"/>
    </location>
</feature>
<keyword evidence="3" id="KW-1185">Reference proteome</keyword>
<protein>
    <submittedName>
        <fullName evidence="2">Uncharacterized protein</fullName>
    </submittedName>
</protein>
<dbReference type="AlphaFoldDB" id="A0A1E3PJJ2"/>
<accession>A0A1E3PJJ2</accession>
<feature type="compositionally biased region" description="Acidic residues" evidence="1">
    <location>
        <begin position="154"/>
        <end position="164"/>
    </location>
</feature>
<feature type="region of interest" description="Disordered" evidence="1">
    <location>
        <begin position="109"/>
        <end position="164"/>
    </location>
</feature>
<evidence type="ECO:0000313" key="2">
    <source>
        <dbReference type="EMBL" id="ODQ65102.1"/>
    </source>
</evidence>
<sequence length="164" mass="18276">MSDSLDLLASQALAKTKSEFGFSTNETVTSSIVNESVNSNQETFEDTGISTIISEKIISEETKFQRDYYSDSASDYDGTVARKKTKSSRVRISIKDNMVYEAVDGTSGLRQNFISSGKDEDSETAIHPFLKSQSRSASPNAERESNWAEHDDNGREEEDNDYND</sequence>
<gene>
    <name evidence="2" type="ORF">NADFUDRAFT_46863</name>
</gene>
<name>A0A1E3PJJ2_9ASCO</name>
<dbReference type="Proteomes" id="UP000095009">
    <property type="component" value="Unassembled WGS sequence"/>
</dbReference>
<evidence type="ECO:0000256" key="1">
    <source>
        <dbReference type="SAM" id="MobiDB-lite"/>
    </source>
</evidence>
<organism evidence="2 3">
    <name type="scientific">Nadsonia fulvescens var. elongata DSM 6958</name>
    <dbReference type="NCBI Taxonomy" id="857566"/>
    <lineage>
        <taxon>Eukaryota</taxon>
        <taxon>Fungi</taxon>
        <taxon>Dikarya</taxon>
        <taxon>Ascomycota</taxon>
        <taxon>Saccharomycotina</taxon>
        <taxon>Dipodascomycetes</taxon>
        <taxon>Dipodascales</taxon>
        <taxon>Dipodascales incertae sedis</taxon>
        <taxon>Nadsonia</taxon>
    </lineage>
</organism>
<reference evidence="2 3" key="1">
    <citation type="journal article" date="2016" name="Proc. Natl. Acad. Sci. U.S.A.">
        <title>Comparative genomics of biotechnologically important yeasts.</title>
        <authorList>
            <person name="Riley R."/>
            <person name="Haridas S."/>
            <person name="Wolfe K.H."/>
            <person name="Lopes M.R."/>
            <person name="Hittinger C.T."/>
            <person name="Goeker M."/>
            <person name="Salamov A.A."/>
            <person name="Wisecaver J.H."/>
            <person name="Long T.M."/>
            <person name="Calvey C.H."/>
            <person name="Aerts A.L."/>
            <person name="Barry K.W."/>
            <person name="Choi C."/>
            <person name="Clum A."/>
            <person name="Coughlan A.Y."/>
            <person name="Deshpande S."/>
            <person name="Douglass A.P."/>
            <person name="Hanson S.J."/>
            <person name="Klenk H.-P."/>
            <person name="LaButti K.M."/>
            <person name="Lapidus A."/>
            <person name="Lindquist E.A."/>
            <person name="Lipzen A.M."/>
            <person name="Meier-Kolthoff J.P."/>
            <person name="Ohm R.A."/>
            <person name="Otillar R.P."/>
            <person name="Pangilinan J.L."/>
            <person name="Peng Y."/>
            <person name="Rokas A."/>
            <person name="Rosa C.A."/>
            <person name="Scheuner C."/>
            <person name="Sibirny A.A."/>
            <person name="Slot J.C."/>
            <person name="Stielow J.B."/>
            <person name="Sun H."/>
            <person name="Kurtzman C.P."/>
            <person name="Blackwell M."/>
            <person name="Grigoriev I.V."/>
            <person name="Jeffries T.W."/>
        </authorList>
    </citation>
    <scope>NUCLEOTIDE SEQUENCE [LARGE SCALE GENOMIC DNA]</scope>
    <source>
        <strain evidence="2 3">DSM 6958</strain>
    </source>
</reference>
<proteinExistence type="predicted"/>
<dbReference type="EMBL" id="KV454410">
    <property type="protein sequence ID" value="ODQ65102.1"/>
    <property type="molecule type" value="Genomic_DNA"/>
</dbReference>
<feature type="compositionally biased region" description="Basic and acidic residues" evidence="1">
    <location>
        <begin position="141"/>
        <end position="153"/>
    </location>
</feature>
<evidence type="ECO:0000313" key="3">
    <source>
        <dbReference type="Proteomes" id="UP000095009"/>
    </source>
</evidence>